<sequence>MSTPPPHPPGATPASARALRALSADLRTFRSPNVQAALGGLTPSAEHRRRPGTHSASHAAGGSDGYTVHASLGNGSSSRDGGDAGVTVSADPMSAAMAVALRERVATDAAAREAAAVRREGKTAAAAVTASGDGDAAAAAAATRIQALSAEVATLRASAADAAADGAAVAAARREAATAAAAVAAARAAAAAAADRATAAEDAARGMPALLAEKATLAALIGRLSPEAGHLRRLVDELSGDASGDGDAAVGGAPPSPAAPLSHADAVRALRARLAEAVAAAAAAAQGEAVAVAEARAQRAAAAAVRDRAASADAAAADAAAASRRAEAAEVEVARLSRRLVRGDWDPTRTKVLHRVVNPAAVALASMKRPRPAASQSDGGGENVGEGGRGRGGGPGGAPEPAGALGDNGGGGGGGGGSAAESFGAGAAVATQGSEKRPRRALGDLSTTDAASRGAAAAAAATDVEKMAQRIKEVAKRKIEELRAAVYALFGWRIQMAGAVYTLSSAYAESGEEVLCFGLGERGQVQILDTAYGAALEREIRQYCDQMGSVPALLAHVTMENFEKTTMFGGSGGAR</sequence>
<dbReference type="EMBL" id="CM020620">
    <property type="protein sequence ID" value="KAK1868974.1"/>
    <property type="molecule type" value="Genomic_DNA"/>
</dbReference>
<accession>A0ACC3CGA8</accession>
<evidence type="ECO:0000313" key="1">
    <source>
        <dbReference type="EMBL" id="KAK1868974.1"/>
    </source>
</evidence>
<organism evidence="1 2">
    <name type="scientific">Pyropia yezoensis</name>
    <name type="common">Susabi-nori</name>
    <name type="synonym">Porphyra yezoensis</name>
    <dbReference type="NCBI Taxonomy" id="2788"/>
    <lineage>
        <taxon>Eukaryota</taxon>
        <taxon>Rhodophyta</taxon>
        <taxon>Bangiophyceae</taxon>
        <taxon>Bangiales</taxon>
        <taxon>Bangiaceae</taxon>
        <taxon>Pyropia</taxon>
    </lineage>
</organism>
<keyword evidence="2" id="KW-1185">Reference proteome</keyword>
<gene>
    <name evidence="1" type="ORF">I4F81_011456</name>
</gene>
<evidence type="ECO:0000313" key="2">
    <source>
        <dbReference type="Proteomes" id="UP000798662"/>
    </source>
</evidence>
<comment type="caution">
    <text evidence="1">The sequence shown here is derived from an EMBL/GenBank/DDBJ whole genome shotgun (WGS) entry which is preliminary data.</text>
</comment>
<dbReference type="Proteomes" id="UP000798662">
    <property type="component" value="Chromosome 3"/>
</dbReference>
<proteinExistence type="predicted"/>
<reference evidence="1" key="1">
    <citation type="submission" date="2019-11" db="EMBL/GenBank/DDBJ databases">
        <title>Nori genome reveals adaptations in red seaweeds to the harsh intertidal environment.</title>
        <authorList>
            <person name="Wang D."/>
            <person name="Mao Y."/>
        </authorList>
    </citation>
    <scope>NUCLEOTIDE SEQUENCE</scope>
    <source>
        <tissue evidence="1">Gametophyte</tissue>
    </source>
</reference>
<protein>
    <submittedName>
        <fullName evidence="1">Uncharacterized protein</fullName>
    </submittedName>
</protein>
<name>A0ACC3CGA8_PYRYE</name>